<accession>A0A6H2BZB7</accession>
<proteinExistence type="predicted"/>
<evidence type="ECO:0000313" key="3">
    <source>
        <dbReference type="Proteomes" id="UP000502433"/>
    </source>
</evidence>
<dbReference type="KEGG" id="dfs:HGD76_08775"/>
<reference evidence="2 3" key="1">
    <citation type="submission" date="2020-04" db="EMBL/GenBank/DDBJ databases">
        <title>Genome-Wide Identification of 5-Methylcytosine Sites in Bacterial Genomes By High-Throughput Sequencing of MspJI Restriction Fragments.</title>
        <authorList>
            <person name="Wu V."/>
        </authorList>
    </citation>
    <scope>NUCLEOTIDE SEQUENCE [LARGE SCALE GENOMIC DNA]</scope>
    <source>
        <strain evidence="2 3">CCAP 1403/13f</strain>
    </source>
</reference>
<dbReference type="Proteomes" id="UP000502433">
    <property type="component" value="Chromosome"/>
</dbReference>
<sequence length="1156" mass="136420">MMLGKIVWFGGFNNQKNKVNNFGFIAPLGEENTGDIRVDRDDVPLDVQEIIEGNKGRGVYVQFDIDAKRNRVINLKVPTFIGVVKRYQFGGAWQITYNDNCKINFRSKTHYESESLVAFSIKETKDREAMEMAEIFGEDEEIKYKLAPFLLRTINDVREVDNDERIVEKYANSNIFPLFKKFIIEYLLSLPLEIAETFVINKLKDLNENQQDFIIKEIAEKLPNLLIISATLRSYLKFDSSSPNSYIEFINRQINLVEEHLRKELIDELIKKVEQAEENALNIYWQEVQYLQDNLAYKNFLWHIAPAERKIPIIAEYTSSIAKDVAEKVVLEHLNQFNQQEQDKLINELIRNAPKVILASSKLRSYLKFTEYYFKFQITDNNYGIFINKYLHIVDDELFNEIINELIERVEQAEEKERNIYWQQVQYLQDNLAYKNFIWHIAPTERKIPIIVTYTLFSTEDVAENVVLEHLNQFNQKEQDELINQLIKNAPTVILASSKLRSYLKLTEYDYNSYGILINQYLDSVDDDLFNEIVNELIERVEQVEEKERNIYWQQVQYLQDNLAYKNFIWHIAPTERKIPIIVTYTLSSTEDVAENVVLEHLNQFNQKEQDELINQLIKNAPKVILASSKLRSYLKLTEYDYNSYGIFINQYLDSVDDDLFNEIVNELIERVEQAKERERNIYWQQVKYLQNNLAYKNFLWHIAPTGKKQEIVQQRVKTFFDIISRFEDSNYPYEEYITHNWRELYQFNQSDNSLIREWDADVNFNDNKAAQMISARGAEKLVIRFYQALGYQVEDISIHQVTQKSKTWTLGDIRLDSQYLLDVKNSRKSVNSNSYSEFCVPQFKESRGNDVKIVGVLSPYLQKKYMQGRENPKFHVKNPQVLGAFDKAKLSELETIFSDRFISINMPRESDTNKYLPPWLFDYDQRYYKQQCEILIELQKLSDQDIPSWEDISVVAQNSIPLFVAAKRPLPQNWVNNLPQWQVNFINFLINLPIERITLPYLFLSILRHFLSMLSYRGGDYSPKRYLEVFYLSEKQIKPLKLYDPLNIIEDFCDTLQTLWDNRQASRLDEFKIFKFSGQGLLQGKRTESERILTTILAYCGGWVDGMGKCGFRPLVIGREQNCPGCGRLICPQDNCGFCSDRCSDYIERKKRKNK</sequence>
<reference evidence="2 3" key="2">
    <citation type="submission" date="2020-04" db="EMBL/GenBank/DDBJ databases">
        <authorList>
            <person name="Fomenkov A."/>
            <person name="Anton B.P."/>
            <person name="Roberts R.J."/>
        </authorList>
    </citation>
    <scope>NUCLEOTIDE SEQUENCE [LARGE SCALE GENOMIC DNA]</scope>
    <source>
        <strain evidence="2 3">CCAP 1403/13f</strain>
    </source>
</reference>
<protein>
    <submittedName>
        <fullName evidence="2">Uncharacterized protein</fullName>
    </submittedName>
</protein>
<dbReference type="EMBL" id="CP051206">
    <property type="protein sequence ID" value="QJB44268.1"/>
    <property type="molecule type" value="Genomic_DNA"/>
</dbReference>
<keyword evidence="1" id="KW-0175">Coiled coil</keyword>
<name>A0A6H2BZB7_DOLFA</name>
<feature type="coiled-coil region" evidence="1">
    <location>
        <begin position="396"/>
        <end position="423"/>
    </location>
</feature>
<gene>
    <name evidence="2" type="ORF">HGD76_08775</name>
</gene>
<organism evidence="2 3">
    <name type="scientific">Dolichospermum flos-aquae CCAP 1403/13F</name>
    <dbReference type="NCBI Taxonomy" id="315271"/>
    <lineage>
        <taxon>Bacteria</taxon>
        <taxon>Bacillati</taxon>
        <taxon>Cyanobacteriota</taxon>
        <taxon>Cyanophyceae</taxon>
        <taxon>Nostocales</taxon>
        <taxon>Aphanizomenonaceae</taxon>
        <taxon>Dolichospermum</taxon>
    </lineage>
</organism>
<evidence type="ECO:0000256" key="1">
    <source>
        <dbReference type="SAM" id="Coils"/>
    </source>
</evidence>
<dbReference type="RefSeq" id="WP_168695556.1">
    <property type="nucleotide sequence ID" value="NZ_CP051206.1"/>
</dbReference>
<evidence type="ECO:0000313" key="2">
    <source>
        <dbReference type="EMBL" id="QJB44268.1"/>
    </source>
</evidence>
<dbReference type="AlphaFoldDB" id="A0A6H2BZB7"/>